<evidence type="ECO:0000256" key="1">
    <source>
        <dbReference type="ARBA" id="ARBA00022737"/>
    </source>
</evidence>
<dbReference type="PANTHER" id="PTHR44227:SF3">
    <property type="entry name" value="PROTEIN O-MANNOSYL-TRANSFERASE TMTC4"/>
    <property type="match status" value="1"/>
</dbReference>
<dbReference type="AlphaFoldDB" id="A0A1F7SMF2"/>
<feature type="transmembrane region" description="Helical" evidence="4">
    <location>
        <begin position="7"/>
        <end position="24"/>
    </location>
</feature>
<evidence type="ECO:0000256" key="3">
    <source>
        <dbReference type="PROSITE-ProRule" id="PRU00339"/>
    </source>
</evidence>
<feature type="transmembrane region" description="Helical" evidence="4">
    <location>
        <begin position="133"/>
        <end position="155"/>
    </location>
</feature>
<dbReference type="STRING" id="1817883.A3G31_02375"/>
<keyword evidence="4" id="KW-0812">Transmembrane</keyword>
<dbReference type="InterPro" id="IPR052346">
    <property type="entry name" value="O-mannosyl-transferase_TMTC"/>
</dbReference>
<dbReference type="InterPro" id="IPR019734">
    <property type="entry name" value="TPR_rpt"/>
</dbReference>
<dbReference type="Pfam" id="PF13181">
    <property type="entry name" value="TPR_8"/>
    <property type="match status" value="1"/>
</dbReference>
<feature type="transmembrane region" description="Helical" evidence="4">
    <location>
        <begin position="360"/>
        <end position="381"/>
    </location>
</feature>
<dbReference type="Proteomes" id="UP000178082">
    <property type="component" value="Unassembled WGS sequence"/>
</dbReference>
<sequence length="573" mass="65818">MRRETSLSIIIIFIVSFAIYSNTLNSPFHYDDEKVIVKNESVRDIKDFQKIFSSNPSRPVSTFSFALNFWWGKLNPFSYHLVNIILHCLNGVLFFLILRITFQGDILVLVFTSLVFISHPVNTESVSYISSRSGVLCATFYLLSMIFFIIFLRNFRNTGASGLKQTGFYLTSIIFFLLSIGSKETGITLPLILILYESCFSTSIDRRGFLTPSWRDKNVPPIKLKRINVIHYKLYYVPFFVIIGAIMVLRRYFYGTLGNPTFHRDYYKNFLTQANALWAYIKLLIFPVNLNIDHEYFLSGSFLEIKTLLSFIGILILIFGALIIYRKCSEIAFSVFFFLITFSPTLLIPLQDILSERWLYLPGIGFYLFLALFIMLLQDGYRESYHFSKGGKGGLSVIGILLILFFSILTFSRNEVWSSEALLWRDAAQKSPHKARTHNNLGVALAKLKLYNEAIKSFKEAIRIDKHYSPSRANLGRAYRKKGEKSLMLQEAVALFESGNYYFKKGMIKEAIISYKELIGLVPNSVAAYGNLGMLYMSLNEMKLAKECFENVLIYNPKNEAAKKILKEINEGN</sequence>
<dbReference type="Pfam" id="PF13174">
    <property type="entry name" value="TPR_6"/>
    <property type="match status" value="1"/>
</dbReference>
<feature type="transmembrane region" description="Helical" evidence="4">
    <location>
        <begin position="105"/>
        <end position="121"/>
    </location>
</feature>
<feature type="repeat" description="TPR" evidence="3">
    <location>
        <begin position="435"/>
        <end position="468"/>
    </location>
</feature>
<dbReference type="EMBL" id="MGDI01000005">
    <property type="protein sequence ID" value="OGL54946.1"/>
    <property type="molecule type" value="Genomic_DNA"/>
</dbReference>
<feature type="transmembrane region" description="Helical" evidence="4">
    <location>
        <begin position="234"/>
        <end position="254"/>
    </location>
</feature>
<evidence type="ECO:0000256" key="2">
    <source>
        <dbReference type="ARBA" id="ARBA00022803"/>
    </source>
</evidence>
<feature type="transmembrane region" description="Helical" evidence="4">
    <location>
        <begin position="305"/>
        <end position="324"/>
    </location>
</feature>
<keyword evidence="4" id="KW-1133">Transmembrane helix</keyword>
<dbReference type="PROSITE" id="PS50005">
    <property type="entry name" value="TPR"/>
    <property type="match status" value="3"/>
</dbReference>
<feature type="transmembrane region" description="Helical" evidence="4">
    <location>
        <begin position="77"/>
        <end position="98"/>
    </location>
</feature>
<dbReference type="PANTHER" id="PTHR44227">
    <property type="match status" value="1"/>
</dbReference>
<protein>
    <submittedName>
        <fullName evidence="5">Uncharacterized protein</fullName>
    </submittedName>
</protein>
<name>A0A1F7SMF2_9BACT</name>
<comment type="caution">
    <text evidence="5">The sequence shown here is derived from an EMBL/GenBank/DDBJ whole genome shotgun (WGS) entry which is preliminary data.</text>
</comment>
<dbReference type="Gene3D" id="1.25.40.10">
    <property type="entry name" value="Tetratricopeptide repeat domain"/>
    <property type="match status" value="2"/>
</dbReference>
<feature type="transmembrane region" description="Helical" evidence="4">
    <location>
        <begin position="331"/>
        <end position="348"/>
    </location>
</feature>
<keyword evidence="4" id="KW-0472">Membrane</keyword>
<dbReference type="SUPFAM" id="SSF48452">
    <property type="entry name" value="TPR-like"/>
    <property type="match status" value="1"/>
</dbReference>
<proteinExistence type="predicted"/>
<feature type="transmembrane region" description="Helical" evidence="4">
    <location>
        <begin position="167"/>
        <end position="196"/>
    </location>
</feature>
<reference evidence="5 6" key="1">
    <citation type="journal article" date="2016" name="Nat. Commun.">
        <title>Thousands of microbial genomes shed light on interconnected biogeochemical processes in an aquifer system.</title>
        <authorList>
            <person name="Anantharaman K."/>
            <person name="Brown C.T."/>
            <person name="Hug L.A."/>
            <person name="Sharon I."/>
            <person name="Castelle C.J."/>
            <person name="Probst A.J."/>
            <person name="Thomas B.C."/>
            <person name="Singh A."/>
            <person name="Wilkins M.J."/>
            <person name="Karaoz U."/>
            <person name="Brodie E.L."/>
            <person name="Williams K.H."/>
            <person name="Hubbard S.S."/>
            <person name="Banfield J.F."/>
        </authorList>
    </citation>
    <scope>NUCLEOTIDE SEQUENCE [LARGE SCALE GENOMIC DNA]</scope>
</reference>
<accession>A0A1F7SMF2</accession>
<keyword evidence="2 3" id="KW-0802">TPR repeat</keyword>
<feature type="transmembrane region" description="Helical" evidence="4">
    <location>
        <begin position="393"/>
        <end position="411"/>
    </location>
</feature>
<feature type="repeat" description="TPR" evidence="3">
    <location>
        <begin position="492"/>
        <end position="525"/>
    </location>
</feature>
<dbReference type="Pfam" id="PF00515">
    <property type="entry name" value="TPR_1"/>
    <property type="match status" value="1"/>
</dbReference>
<dbReference type="InterPro" id="IPR011990">
    <property type="entry name" value="TPR-like_helical_dom_sf"/>
</dbReference>
<feature type="repeat" description="TPR" evidence="3">
    <location>
        <begin position="526"/>
        <end position="559"/>
    </location>
</feature>
<evidence type="ECO:0000313" key="6">
    <source>
        <dbReference type="Proteomes" id="UP000178082"/>
    </source>
</evidence>
<evidence type="ECO:0000256" key="4">
    <source>
        <dbReference type="SAM" id="Phobius"/>
    </source>
</evidence>
<organism evidence="5 6">
    <name type="scientific">Candidatus Schekmanbacteria bacterium RIFCSPLOWO2_12_FULL_38_15</name>
    <dbReference type="NCBI Taxonomy" id="1817883"/>
    <lineage>
        <taxon>Bacteria</taxon>
        <taxon>Candidatus Schekmaniibacteriota</taxon>
    </lineage>
</organism>
<keyword evidence="1" id="KW-0677">Repeat</keyword>
<dbReference type="SMART" id="SM00028">
    <property type="entry name" value="TPR"/>
    <property type="match status" value="3"/>
</dbReference>
<evidence type="ECO:0000313" key="5">
    <source>
        <dbReference type="EMBL" id="OGL54946.1"/>
    </source>
</evidence>
<gene>
    <name evidence="5" type="ORF">A3G31_02375</name>
</gene>
<feature type="transmembrane region" description="Helical" evidence="4">
    <location>
        <begin position="266"/>
        <end position="285"/>
    </location>
</feature>